<sequence>MELHSSWENSPMKRITVGSLSLVALFTAAAPFAAETETQRCERLARQFHAADVSHVAAD</sequence>
<dbReference type="Proteomes" id="UP000003704">
    <property type="component" value="Unassembled WGS sequence"/>
</dbReference>
<organism evidence="1 2">
    <name type="scientific">Hydrocarboniphaga effusa AP103</name>
    <dbReference type="NCBI Taxonomy" id="1172194"/>
    <lineage>
        <taxon>Bacteria</taxon>
        <taxon>Pseudomonadati</taxon>
        <taxon>Pseudomonadota</taxon>
        <taxon>Gammaproteobacteria</taxon>
        <taxon>Nevskiales</taxon>
        <taxon>Nevskiaceae</taxon>
        <taxon>Hydrocarboniphaga</taxon>
    </lineage>
</organism>
<dbReference type="AlphaFoldDB" id="I8HX32"/>
<accession>I8HX32</accession>
<gene>
    <name evidence="1" type="ORF">WQQ_43660</name>
</gene>
<proteinExistence type="predicted"/>
<keyword evidence="2" id="KW-1185">Reference proteome</keyword>
<comment type="caution">
    <text evidence="1">The sequence shown here is derived from an EMBL/GenBank/DDBJ whole genome shotgun (WGS) entry which is preliminary data.</text>
</comment>
<evidence type="ECO:0000313" key="1">
    <source>
        <dbReference type="EMBL" id="EIT67931.1"/>
    </source>
</evidence>
<protein>
    <submittedName>
        <fullName evidence="1">Uncharacterized protein</fullName>
    </submittedName>
</protein>
<dbReference type="EMBL" id="AKGD01000004">
    <property type="protein sequence ID" value="EIT67931.1"/>
    <property type="molecule type" value="Genomic_DNA"/>
</dbReference>
<dbReference type="STRING" id="1172194.WQQ_43660"/>
<name>I8HX32_9GAMM</name>
<reference evidence="1 2" key="1">
    <citation type="journal article" date="2012" name="J. Bacteriol.">
        <title>Genome Sequence of n-Alkane-Degrading Hydrocarboniphaga effusa Strain AP103T (ATCC BAA-332T).</title>
        <authorList>
            <person name="Chang H.K."/>
            <person name="Zylstra G.J."/>
            <person name="Chae J.C."/>
        </authorList>
    </citation>
    <scope>NUCLEOTIDE SEQUENCE [LARGE SCALE GENOMIC DNA]</scope>
    <source>
        <strain evidence="1 2">AP103</strain>
    </source>
</reference>
<evidence type="ECO:0000313" key="2">
    <source>
        <dbReference type="Proteomes" id="UP000003704"/>
    </source>
</evidence>